<dbReference type="CDD" id="cd13638">
    <property type="entry name" value="PBP2_EcProx_like"/>
    <property type="match status" value="1"/>
</dbReference>
<proteinExistence type="predicted"/>
<sequence>MYYKIPDSDKINNLIEFCTIARSTGVPSNITKAIALISLLVTLTACQTDVANRSATENSQPQIVTNREKPGQGKTIRVGSSTLLEEHFQTEIINIGLEKLGYKIIPMSDMTYVTIYIALSNGDLDYTASYWERSHFPLFEEAGGDRTMQRVGVLTSNLSNGYQIDKKTADAYNITNLAQLKDPKLAELFDTDNDGKANLVGCNPGWLCYKVINHHLKVYGLEDTVEHDRGHYNLSIDRAIDRYQAGKPILYYTWTPLWVGNILKLDEDVVWLGVPYTSFPQGYKNPTARDTSIGDLNLGFLVDRMRIVANKDFLNSHPAAAKFFELVEIPAEDISAQNQKIKQGEDSREQIRAHAREWISANQEQFESWLEQARDRDNLN</sequence>
<feature type="domain" description="ABC-type glycine betaine transport system substrate-binding" evidence="1">
    <location>
        <begin position="74"/>
        <end position="360"/>
    </location>
</feature>
<name>A0ABT7BW74_9CYAN</name>
<dbReference type="InterPro" id="IPR007210">
    <property type="entry name" value="ABC_Gly_betaine_transp_sub-bd"/>
</dbReference>
<comment type="caution">
    <text evidence="2">The sequence shown here is derived from an EMBL/GenBank/DDBJ whole genome shotgun (WGS) entry which is preliminary data.</text>
</comment>
<dbReference type="Gene3D" id="3.40.190.10">
    <property type="entry name" value="Periplasmic binding protein-like II"/>
    <property type="match status" value="1"/>
</dbReference>
<gene>
    <name evidence="2" type="primary">proX</name>
    <name evidence="2" type="ORF">PMH09_09575</name>
</gene>
<evidence type="ECO:0000259" key="1">
    <source>
        <dbReference type="Pfam" id="PF04069"/>
    </source>
</evidence>
<keyword evidence="3" id="KW-1185">Reference proteome</keyword>
<dbReference type="EMBL" id="JAQOSQ010000008">
    <property type="protein sequence ID" value="MDJ1183448.1"/>
    <property type="molecule type" value="Genomic_DNA"/>
</dbReference>
<dbReference type="RefSeq" id="WP_283758102.1">
    <property type="nucleotide sequence ID" value="NZ_JAQOSQ010000008.1"/>
</dbReference>
<organism evidence="2 3">
    <name type="scientific">Roseofilum casamattae BLCC-M143</name>
    <dbReference type="NCBI Taxonomy" id="3022442"/>
    <lineage>
        <taxon>Bacteria</taxon>
        <taxon>Bacillati</taxon>
        <taxon>Cyanobacteriota</taxon>
        <taxon>Cyanophyceae</taxon>
        <taxon>Desertifilales</taxon>
        <taxon>Desertifilaceae</taxon>
        <taxon>Roseofilum</taxon>
        <taxon>Roseofilum casamattae</taxon>
    </lineage>
</organism>
<evidence type="ECO:0000313" key="3">
    <source>
        <dbReference type="Proteomes" id="UP001232992"/>
    </source>
</evidence>
<evidence type="ECO:0000313" key="2">
    <source>
        <dbReference type="EMBL" id="MDJ1183448.1"/>
    </source>
</evidence>
<accession>A0ABT7BW74</accession>
<dbReference type="Gene3D" id="3.40.190.100">
    <property type="entry name" value="Glycine betaine-binding periplasmic protein, domain 2"/>
    <property type="match status" value="1"/>
</dbReference>
<protein>
    <submittedName>
        <fullName evidence="2">Glycine betaine/L-proline ABC transporter substrate-binding protein ProX</fullName>
    </submittedName>
</protein>
<dbReference type="Pfam" id="PF04069">
    <property type="entry name" value="OpuAC"/>
    <property type="match status" value="1"/>
</dbReference>
<dbReference type="Proteomes" id="UP001232992">
    <property type="component" value="Unassembled WGS sequence"/>
</dbReference>
<reference evidence="2 3" key="1">
    <citation type="submission" date="2023-01" db="EMBL/GenBank/DDBJ databases">
        <title>Novel diversity within Roseofilum (Cyanobacteria; Desertifilaceae) from marine benthic mats with descriptions of four novel species.</title>
        <authorList>
            <person name="Wang Y."/>
            <person name="Berthold D.E."/>
            <person name="Hu J."/>
            <person name="Lefler F.W."/>
            <person name="Laughinghouse H.D. IV."/>
        </authorList>
    </citation>
    <scope>NUCLEOTIDE SEQUENCE [LARGE SCALE GENOMIC DNA]</scope>
    <source>
        <strain evidence="2 3">BLCC-M143</strain>
    </source>
</reference>
<dbReference type="SUPFAM" id="SSF53850">
    <property type="entry name" value="Periplasmic binding protein-like II"/>
    <property type="match status" value="1"/>
</dbReference>
<dbReference type="NCBIfam" id="NF008334">
    <property type="entry name" value="PRK11119.1"/>
    <property type="match status" value="1"/>
</dbReference>